<dbReference type="GO" id="GO:0000776">
    <property type="term" value="C:kinetochore"/>
    <property type="evidence" value="ECO:0007669"/>
    <property type="project" value="UniProtKB-KW"/>
</dbReference>
<dbReference type="GO" id="GO:0003677">
    <property type="term" value="F:DNA binding"/>
    <property type="evidence" value="ECO:0007669"/>
    <property type="project" value="InterPro"/>
</dbReference>
<accession>A0A3B4U939</accession>
<dbReference type="InterPro" id="IPR028847">
    <property type="entry name" value="CENP-W"/>
</dbReference>
<sequence>MCTRYFNFFTKSIEIRKTVDGSNATSDDVSGKKILEEEALKPEVREAGNWKTSTNLWFSRRGITFPSTFAPRRRFAKMLNKAPKLKYTIKTKAKSNINMGPASEAMIELLTLLFLNSLAEEAKAKAFEEKSATIRAQHLRAVSKKVLKKARG</sequence>
<dbReference type="GeneTree" id="ENSGT00940000172416"/>
<dbReference type="Proteomes" id="UP000261420">
    <property type="component" value="Unplaced"/>
</dbReference>
<keyword evidence="9" id="KW-1185">Reference proteome</keyword>
<dbReference type="InterPro" id="IPR009072">
    <property type="entry name" value="Histone-fold"/>
</dbReference>
<evidence type="ECO:0000256" key="1">
    <source>
        <dbReference type="ARBA" id="ARBA00004123"/>
    </source>
</evidence>
<comment type="subcellular location">
    <subcellularLocation>
        <location evidence="2">Chromosome</location>
        <location evidence="2">Centromere</location>
        <location evidence="2">Kinetochore</location>
    </subcellularLocation>
    <subcellularLocation>
        <location evidence="1">Nucleus</location>
    </subcellularLocation>
</comment>
<name>A0A3B4U939_SERDU</name>
<reference evidence="8" key="2">
    <citation type="submission" date="2025-09" db="UniProtKB">
        <authorList>
            <consortium name="Ensembl"/>
        </authorList>
    </citation>
    <scope>IDENTIFICATION</scope>
</reference>
<evidence type="ECO:0000313" key="9">
    <source>
        <dbReference type="Proteomes" id="UP000261420"/>
    </source>
</evidence>
<dbReference type="PANTHER" id="PTHR34832">
    <property type="entry name" value="CENTROMERE PROTEIN W"/>
    <property type="match status" value="1"/>
</dbReference>
<evidence type="ECO:0000256" key="6">
    <source>
        <dbReference type="ARBA" id="ARBA00023328"/>
    </source>
</evidence>
<evidence type="ECO:0000256" key="3">
    <source>
        <dbReference type="ARBA" id="ARBA00022454"/>
    </source>
</evidence>
<keyword evidence="4" id="KW-0995">Kinetochore</keyword>
<dbReference type="Ensembl" id="ENSSDUT00000015478.1">
    <property type="protein sequence ID" value="ENSSDUP00000015194.1"/>
    <property type="gene ID" value="ENSSDUG00000011098.1"/>
</dbReference>
<evidence type="ECO:0000256" key="2">
    <source>
        <dbReference type="ARBA" id="ARBA00004629"/>
    </source>
</evidence>
<dbReference type="Pfam" id="PF15510">
    <property type="entry name" value="CENP-W"/>
    <property type="match status" value="1"/>
</dbReference>
<dbReference type="STRING" id="41447.ENSSDUP00000015194"/>
<dbReference type="InterPro" id="IPR052484">
    <property type="entry name" value="CENP-W/WIP1"/>
</dbReference>
<keyword evidence="6" id="KW-0137">Centromere</keyword>
<evidence type="ECO:0000256" key="5">
    <source>
        <dbReference type="ARBA" id="ARBA00023242"/>
    </source>
</evidence>
<organism evidence="8 9">
    <name type="scientific">Seriola dumerili</name>
    <name type="common">Greater amberjack</name>
    <name type="synonym">Caranx dumerili</name>
    <dbReference type="NCBI Taxonomy" id="41447"/>
    <lineage>
        <taxon>Eukaryota</taxon>
        <taxon>Metazoa</taxon>
        <taxon>Chordata</taxon>
        <taxon>Craniata</taxon>
        <taxon>Vertebrata</taxon>
        <taxon>Euteleostomi</taxon>
        <taxon>Actinopterygii</taxon>
        <taxon>Neopterygii</taxon>
        <taxon>Teleostei</taxon>
        <taxon>Neoteleostei</taxon>
        <taxon>Acanthomorphata</taxon>
        <taxon>Carangaria</taxon>
        <taxon>Carangiformes</taxon>
        <taxon>Carangidae</taxon>
        <taxon>Seriola</taxon>
    </lineage>
</organism>
<keyword evidence="5" id="KW-0539">Nucleus</keyword>
<evidence type="ECO:0000256" key="4">
    <source>
        <dbReference type="ARBA" id="ARBA00022838"/>
    </source>
</evidence>
<comment type="similarity">
    <text evidence="7">Belongs to the CENP-W/WIP1 family.</text>
</comment>
<evidence type="ECO:0000313" key="8">
    <source>
        <dbReference type="Ensembl" id="ENSSDUP00000015194.1"/>
    </source>
</evidence>
<dbReference type="GO" id="GO:0046982">
    <property type="term" value="F:protein heterodimerization activity"/>
    <property type="evidence" value="ECO:0007669"/>
    <property type="project" value="InterPro"/>
</dbReference>
<keyword evidence="3" id="KW-0158">Chromosome</keyword>
<dbReference type="GO" id="GO:0005654">
    <property type="term" value="C:nucleoplasm"/>
    <property type="evidence" value="ECO:0007669"/>
    <property type="project" value="TreeGrafter"/>
</dbReference>
<dbReference type="GO" id="GO:0000278">
    <property type="term" value="P:mitotic cell cycle"/>
    <property type="evidence" value="ECO:0007669"/>
    <property type="project" value="InterPro"/>
</dbReference>
<dbReference type="GO" id="GO:0007059">
    <property type="term" value="P:chromosome segregation"/>
    <property type="evidence" value="ECO:0007669"/>
    <property type="project" value="TreeGrafter"/>
</dbReference>
<protein>
    <submittedName>
        <fullName evidence="8">Centromere protein W</fullName>
    </submittedName>
</protein>
<dbReference type="AlphaFoldDB" id="A0A3B4U939"/>
<proteinExistence type="inferred from homology"/>
<dbReference type="GO" id="GO:0051382">
    <property type="term" value="P:kinetochore assembly"/>
    <property type="evidence" value="ECO:0007669"/>
    <property type="project" value="InterPro"/>
</dbReference>
<evidence type="ECO:0000256" key="7">
    <source>
        <dbReference type="ARBA" id="ARBA00038432"/>
    </source>
</evidence>
<reference evidence="8" key="1">
    <citation type="submission" date="2025-08" db="UniProtKB">
        <authorList>
            <consortium name="Ensembl"/>
        </authorList>
    </citation>
    <scope>IDENTIFICATION</scope>
</reference>
<dbReference type="PANTHER" id="PTHR34832:SF1">
    <property type="entry name" value="CENTROMERE PROTEIN W"/>
    <property type="match status" value="1"/>
</dbReference>
<dbReference type="Gene3D" id="1.10.20.10">
    <property type="entry name" value="Histone, subunit A"/>
    <property type="match status" value="1"/>
</dbReference>